<sequence>MANLGHQQVYAILNSYDEVVCERLYWNGRDGVTTSIESNRPLRDFDIVCFSISFELDYLKIPQILESQGIPSLAIHRNDTHPIVLAGGIAPTLNPEPISPFIDAFIIGEFEPVADGFIQAIPYLVDKGLKREERLKALLNLLAPVYVPSFYHTAKGTRYLVVREKKVDNAPFPITPMATTDLDVAPCSHVVSPESVFGKMHLVEVTRGCGQGCRFCAAGFAYRPARRWKKE</sequence>
<dbReference type="GO" id="GO:0051536">
    <property type="term" value="F:iron-sulfur cluster binding"/>
    <property type="evidence" value="ECO:0007669"/>
    <property type="project" value="InterPro"/>
</dbReference>
<dbReference type="AlphaFoldDB" id="A0A7V2WTF2"/>
<proteinExistence type="predicted"/>
<organism evidence="2">
    <name type="scientific">Dissulfuribacter thermophilus</name>
    <dbReference type="NCBI Taxonomy" id="1156395"/>
    <lineage>
        <taxon>Bacteria</taxon>
        <taxon>Pseudomonadati</taxon>
        <taxon>Thermodesulfobacteriota</taxon>
        <taxon>Dissulfuribacteria</taxon>
        <taxon>Dissulfuribacterales</taxon>
        <taxon>Dissulfuribacteraceae</taxon>
        <taxon>Dissulfuribacter</taxon>
    </lineage>
</organism>
<name>A0A7V2WTF2_9BACT</name>
<dbReference type="Proteomes" id="UP000885797">
    <property type="component" value="Unassembled WGS sequence"/>
</dbReference>
<dbReference type="EMBL" id="DRND01000341">
    <property type="protein sequence ID" value="HFC47083.1"/>
    <property type="molecule type" value="Genomic_DNA"/>
</dbReference>
<dbReference type="InterPro" id="IPR045784">
    <property type="entry name" value="Radical_SAM_N2"/>
</dbReference>
<dbReference type="GO" id="GO:0003824">
    <property type="term" value="F:catalytic activity"/>
    <property type="evidence" value="ECO:0007669"/>
    <property type="project" value="InterPro"/>
</dbReference>
<gene>
    <name evidence="2" type="ORF">ENJ63_04295</name>
</gene>
<accession>A0A7V2WTF2</accession>
<comment type="caution">
    <text evidence="2">The sequence shown here is derived from an EMBL/GenBank/DDBJ whole genome shotgun (WGS) entry which is preliminary data.</text>
</comment>
<dbReference type="SFLD" id="SFLDG01082">
    <property type="entry name" value="B12-binding_domain_containing"/>
    <property type="match status" value="1"/>
</dbReference>
<dbReference type="SFLD" id="SFLDS00029">
    <property type="entry name" value="Radical_SAM"/>
    <property type="match status" value="1"/>
</dbReference>
<reference evidence="2" key="1">
    <citation type="journal article" date="2020" name="mSystems">
        <title>Genome- and Community-Level Interaction Insights into Carbon Utilization and Element Cycling Functions of Hydrothermarchaeota in Hydrothermal Sediment.</title>
        <authorList>
            <person name="Zhou Z."/>
            <person name="Liu Y."/>
            <person name="Xu W."/>
            <person name="Pan J."/>
            <person name="Luo Z.H."/>
            <person name="Li M."/>
        </authorList>
    </citation>
    <scope>NUCLEOTIDE SEQUENCE [LARGE SCALE GENOMIC DNA]</scope>
    <source>
        <strain evidence="2">HyVt-503</strain>
    </source>
</reference>
<dbReference type="InterPro" id="IPR007197">
    <property type="entry name" value="rSAM"/>
</dbReference>
<protein>
    <submittedName>
        <fullName evidence="2">Radical SAM protein</fullName>
    </submittedName>
</protein>
<dbReference type="PANTHER" id="PTHR42731">
    <property type="entry name" value="SLL1084 PROTEIN"/>
    <property type="match status" value="1"/>
</dbReference>
<evidence type="ECO:0000259" key="1">
    <source>
        <dbReference type="Pfam" id="PF19864"/>
    </source>
</evidence>
<feature type="domain" description="Radical SAM" evidence="1">
    <location>
        <begin position="5"/>
        <end position="148"/>
    </location>
</feature>
<dbReference type="PANTHER" id="PTHR42731:SF5">
    <property type="entry name" value="RADICAL SAM DOMAIN PROTEIN"/>
    <property type="match status" value="1"/>
</dbReference>
<evidence type="ECO:0000313" key="2">
    <source>
        <dbReference type="EMBL" id="HFC47083.1"/>
    </source>
</evidence>
<feature type="non-terminal residue" evidence="2">
    <location>
        <position position="231"/>
    </location>
</feature>
<dbReference type="Pfam" id="PF19864">
    <property type="entry name" value="Radical_SAM_N2"/>
    <property type="match status" value="1"/>
</dbReference>
<dbReference type="CDD" id="cd02065">
    <property type="entry name" value="B12-binding_like"/>
    <property type="match status" value="1"/>
</dbReference>